<name>A0A087UH93_STEMI</name>
<keyword evidence="3" id="KW-0805">Transcription regulation</keyword>
<proteinExistence type="predicted"/>
<feature type="domain" description="BHLH" evidence="7">
    <location>
        <begin position="87"/>
        <end position="138"/>
    </location>
</feature>
<keyword evidence="1" id="KW-0217">Developmental protein</keyword>
<dbReference type="EMBL" id="KK119788">
    <property type="protein sequence ID" value="KFM76732.1"/>
    <property type="molecule type" value="Genomic_DNA"/>
</dbReference>
<dbReference type="Gene3D" id="4.10.280.10">
    <property type="entry name" value="Helix-loop-helix DNA-binding domain"/>
    <property type="match status" value="1"/>
</dbReference>
<keyword evidence="2" id="KW-0221">Differentiation</keyword>
<dbReference type="GO" id="GO:0046983">
    <property type="term" value="F:protein dimerization activity"/>
    <property type="evidence" value="ECO:0007669"/>
    <property type="project" value="InterPro"/>
</dbReference>
<sequence>MVHEELSCGESSSWYPGVPREDFCNYNKSLLPEKSAYYPFGMISYVPRRTRRSEMRLIPQRRYRIPKSKCKARSTSLNRLSSDDTHSQRSLANVRERQRTQSLNQAFSVLQKAIPTMPSDKMSKIQTLKLAITYIRFLNSWLNNLVLSGDDILTKNQISDYSCGFQGSSYETKQMLGREFSMWRMEGAWSMERLKDMGLDFRQPRQMNPCKQESG</sequence>
<dbReference type="STRING" id="407821.A0A087UH93"/>
<protein>
    <submittedName>
        <fullName evidence="8">Twist-related protein</fullName>
    </submittedName>
</protein>
<evidence type="ECO:0000313" key="9">
    <source>
        <dbReference type="Proteomes" id="UP000054359"/>
    </source>
</evidence>
<feature type="non-terminal residue" evidence="8">
    <location>
        <position position="215"/>
    </location>
</feature>
<dbReference type="GO" id="GO:0030154">
    <property type="term" value="P:cell differentiation"/>
    <property type="evidence" value="ECO:0007669"/>
    <property type="project" value="UniProtKB-KW"/>
</dbReference>
<dbReference type="SUPFAM" id="SSF47459">
    <property type="entry name" value="HLH, helix-loop-helix DNA-binding domain"/>
    <property type="match status" value="1"/>
</dbReference>
<evidence type="ECO:0000313" key="8">
    <source>
        <dbReference type="EMBL" id="KFM76732.1"/>
    </source>
</evidence>
<evidence type="ECO:0000256" key="3">
    <source>
        <dbReference type="ARBA" id="ARBA00023015"/>
    </source>
</evidence>
<dbReference type="InterPro" id="IPR011598">
    <property type="entry name" value="bHLH_dom"/>
</dbReference>
<evidence type="ECO:0000256" key="2">
    <source>
        <dbReference type="ARBA" id="ARBA00022782"/>
    </source>
</evidence>
<organism evidence="8 9">
    <name type="scientific">Stegodyphus mimosarum</name>
    <name type="common">African social velvet spider</name>
    <dbReference type="NCBI Taxonomy" id="407821"/>
    <lineage>
        <taxon>Eukaryota</taxon>
        <taxon>Metazoa</taxon>
        <taxon>Ecdysozoa</taxon>
        <taxon>Arthropoda</taxon>
        <taxon>Chelicerata</taxon>
        <taxon>Arachnida</taxon>
        <taxon>Araneae</taxon>
        <taxon>Araneomorphae</taxon>
        <taxon>Entelegynae</taxon>
        <taxon>Eresoidea</taxon>
        <taxon>Eresidae</taxon>
        <taxon>Stegodyphus</taxon>
    </lineage>
</organism>
<dbReference type="OrthoDB" id="8583783at2759"/>
<dbReference type="InterPro" id="IPR036638">
    <property type="entry name" value="HLH_DNA-bd_sf"/>
</dbReference>
<dbReference type="Pfam" id="PF00010">
    <property type="entry name" value="HLH"/>
    <property type="match status" value="1"/>
</dbReference>
<evidence type="ECO:0000256" key="4">
    <source>
        <dbReference type="ARBA" id="ARBA00023125"/>
    </source>
</evidence>
<dbReference type="PROSITE" id="PS50888">
    <property type="entry name" value="BHLH"/>
    <property type="match status" value="1"/>
</dbReference>
<dbReference type="Proteomes" id="UP000054359">
    <property type="component" value="Unassembled WGS sequence"/>
</dbReference>
<reference evidence="8 9" key="1">
    <citation type="submission" date="2013-11" db="EMBL/GenBank/DDBJ databases">
        <title>Genome sequencing of Stegodyphus mimosarum.</title>
        <authorList>
            <person name="Bechsgaard J."/>
        </authorList>
    </citation>
    <scope>NUCLEOTIDE SEQUENCE [LARGE SCALE GENOMIC DNA]</scope>
</reference>
<keyword evidence="5" id="KW-0804">Transcription</keyword>
<evidence type="ECO:0000256" key="6">
    <source>
        <dbReference type="ARBA" id="ARBA00023242"/>
    </source>
</evidence>
<evidence type="ECO:0000256" key="5">
    <source>
        <dbReference type="ARBA" id="ARBA00023163"/>
    </source>
</evidence>
<dbReference type="AlphaFoldDB" id="A0A087UH93"/>
<evidence type="ECO:0000259" key="7">
    <source>
        <dbReference type="PROSITE" id="PS50888"/>
    </source>
</evidence>
<dbReference type="PANTHER" id="PTHR23349">
    <property type="entry name" value="BASIC HELIX-LOOP-HELIX TRANSCRIPTION FACTOR, TWIST"/>
    <property type="match status" value="1"/>
</dbReference>
<dbReference type="SMART" id="SM00353">
    <property type="entry name" value="HLH"/>
    <property type="match status" value="1"/>
</dbReference>
<accession>A0A087UH93</accession>
<keyword evidence="4" id="KW-0238">DNA-binding</keyword>
<evidence type="ECO:0000256" key="1">
    <source>
        <dbReference type="ARBA" id="ARBA00022473"/>
    </source>
</evidence>
<dbReference type="PANTHER" id="PTHR23349:SF50">
    <property type="entry name" value="PROTEIN TWIST"/>
    <property type="match status" value="1"/>
</dbReference>
<keyword evidence="9" id="KW-1185">Reference proteome</keyword>
<dbReference type="GO" id="GO:0000981">
    <property type="term" value="F:DNA-binding transcription factor activity, RNA polymerase II-specific"/>
    <property type="evidence" value="ECO:0007669"/>
    <property type="project" value="TreeGrafter"/>
</dbReference>
<keyword evidence="6" id="KW-0539">Nucleus</keyword>
<dbReference type="InterPro" id="IPR050283">
    <property type="entry name" value="E-box_TF_Regulators"/>
</dbReference>
<gene>
    <name evidence="8" type="ORF">X975_12139</name>
</gene>
<dbReference type="GO" id="GO:0000977">
    <property type="term" value="F:RNA polymerase II transcription regulatory region sequence-specific DNA binding"/>
    <property type="evidence" value="ECO:0007669"/>
    <property type="project" value="TreeGrafter"/>
</dbReference>